<dbReference type="InterPro" id="IPR052022">
    <property type="entry name" value="26kDa_periplasmic_antigen"/>
</dbReference>
<protein>
    <recommendedName>
        <fullName evidence="4">DUF541 domain-containing protein</fullName>
    </recommendedName>
</protein>
<proteinExistence type="predicted"/>
<feature type="chain" id="PRO_5003588924" description="DUF541 domain-containing protein" evidence="1">
    <location>
        <begin position="23"/>
        <end position="250"/>
    </location>
</feature>
<dbReference type="RefSeq" id="WP_008541974.1">
    <property type="nucleotide sequence ID" value="NZ_JH604946.1"/>
</dbReference>
<dbReference type="GO" id="GO:0006974">
    <property type="term" value="P:DNA damage response"/>
    <property type="evidence" value="ECO:0007669"/>
    <property type="project" value="TreeGrafter"/>
</dbReference>
<gene>
    <name evidence="2" type="ORF">HMPREF9440_01148</name>
</gene>
<reference evidence="2 3" key="1">
    <citation type="submission" date="2011-11" db="EMBL/GenBank/DDBJ databases">
        <authorList>
            <person name="Weinstock G."/>
            <person name="Sodergren E."/>
            <person name="Clifton S."/>
            <person name="Fulton L."/>
            <person name="Fulton B."/>
            <person name="Courtney L."/>
            <person name="Fronick C."/>
            <person name="Harrison M."/>
            <person name="Strong C."/>
            <person name="Farmer C."/>
            <person name="Delahaunty K."/>
            <person name="Markovic C."/>
            <person name="Hall O."/>
            <person name="Minx P."/>
            <person name="Tomlinson C."/>
            <person name="Mitreva M."/>
            <person name="Hou S."/>
            <person name="Chen J."/>
            <person name="Wollam A."/>
            <person name="Pepin K.H."/>
            <person name="Johnson M."/>
            <person name="Bhonagiri V."/>
            <person name="Zhang X."/>
            <person name="Suruliraj S."/>
            <person name="Warren W."/>
            <person name="Chinwalla A."/>
            <person name="Mardis E.R."/>
            <person name="Wilson R.K."/>
        </authorList>
    </citation>
    <scope>NUCLEOTIDE SEQUENCE [LARGE SCALE GENOMIC DNA]</scope>
    <source>
        <strain evidence="2 3">YIT 11816</strain>
    </source>
</reference>
<dbReference type="Pfam" id="PF04402">
    <property type="entry name" value="SIMPL"/>
    <property type="match status" value="1"/>
</dbReference>
<dbReference type="STRING" id="762967.HMPREF9440_01148"/>
<dbReference type="Proteomes" id="UP000004956">
    <property type="component" value="Unassembled WGS sequence"/>
</dbReference>
<dbReference type="AlphaFoldDB" id="H3KEI4"/>
<evidence type="ECO:0000313" key="2">
    <source>
        <dbReference type="EMBL" id="EHY31470.1"/>
    </source>
</evidence>
<dbReference type="InterPro" id="IPR007497">
    <property type="entry name" value="SIMPL/DUF541"/>
</dbReference>
<dbReference type="EMBL" id="AFBQ01000156">
    <property type="protein sequence ID" value="EHY31470.1"/>
    <property type="molecule type" value="Genomic_DNA"/>
</dbReference>
<evidence type="ECO:0000256" key="1">
    <source>
        <dbReference type="SAM" id="SignalP"/>
    </source>
</evidence>
<organism evidence="2 3">
    <name type="scientific">Sutterella parvirubra YIT 11816</name>
    <dbReference type="NCBI Taxonomy" id="762967"/>
    <lineage>
        <taxon>Bacteria</taxon>
        <taxon>Pseudomonadati</taxon>
        <taxon>Pseudomonadota</taxon>
        <taxon>Betaproteobacteria</taxon>
        <taxon>Burkholderiales</taxon>
        <taxon>Sutterellaceae</taxon>
        <taxon>Sutterella</taxon>
    </lineage>
</organism>
<dbReference type="PANTHER" id="PTHR34387">
    <property type="entry name" value="SLR1258 PROTEIN"/>
    <property type="match status" value="1"/>
</dbReference>
<dbReference type="Gene3D" id="3.30.110.170">
    <property type="entry name" value="Protein of unknown function (DUF541), domain 1"/>
    <property type="match status" value="1"/>
</dbReference>
<sequence length="250" mass="26708">MLRKTWLLTPLVCAVAATSAWAVETIELPRPAEAGTVMTLSGEASKKLENDEATVIFSIEVQKKDVAAATNDTIKAVNAAVDAIKAIQGKVELQTADFSTRAVYTKAKEGETPTVGAWVVRQTLRVTVNDMTLVPSVMEAGLKTLTVDGIELRVSDELRKRTQDELLGEAIHDAMARAVRVAKVMGLEAADVRIESIGTGRMSGPSVRYYAAPRVANDAVLAKSVMAAPSVSAGTSDVTQEVTMQVRIRP</sequence>
<dbReference type="PATRIC" id="fig|762967.3.peg.908"/>
<evidence type="ECO:0000313" key="3">
    <source>
        <dbReference type="Proteomes" id="UP000004956"/>
    </source>
</evidence>
<dbReference type="Gene3D" id="3.30.70.2970">
    <property type="entry name" value="Protein of unknown function (DUF541), domain 2"/>
    <property type="match status" value="1"/>
</dbReference>
<dbReference type="PANTHER" id="PTHR34387:SF2">
    <property type="entry name" value="SLR1258 PROTEIN"/>
    <property type="match status" value="1"/>
</dbReference>
<keyword evidence="3" id="KW-1185">Reference proteome</keyword>
<dbReference type="OrthoDB" id="9155075at2"/>
<evidence type="ECO:0008006" key="4">
    <source>
        <dbReference type="Google" id="ProtNLM"/>
    </source>
</evidence>
<keyword evidence="1" id="KW-0732">Signal</keyword>
<name>H3KEI4_9BURK</name>
<comment type="caution">
    <text evidence="2">The sequence shown here is derived from an EMBL/GenBank/DDBJ whole genome shotgun (WGS) entry which is preliminary data.</text>
</comment>
<accession>H3KEI4</accession>
<dbReference type="HOGENOM" id="CLU_1110934_0_0_4"/>
<feature type="signal peptide" evidence="1">
    <location>
        <begin position="1"/>
        <end position="22"/>
    </location>
</feature>